<feature type="non-terminal residue" evidence="1">
    <location>
        <position position="205"/>
    </location>
</feature>
<comment type="caution">
    <text evidence="1">The sequence shown here is derived from an EMBL/GenBank/DDBJ whole genome shotgun (WGS) entry which is preliminary data.</text>
</comment>
<keyword evidence="2" id="KW-1185">Reference proteome</keyword>
<dbReference type="EMBL" id="JAWDJW010006314">
    <property type="protein sequence ID" value="KAK3065641.1"/>
    <property type="molecule type" value="Genomic_DNA"/>
</dbReference>
<proteinExistence type="predicted"/>
<dbReference type="Proteomes" id="UP001186974">
    <property type="component" value="Unassembled WGS sequence"/>
</dbReference>
<protein>
    <submittedName>
        <fullName evidence="1">Uncharacterized protein</fullName>
    </submittedName>
</protein>
<name>A0ACC3DDV3_9PEZI</name>
<sequence length="205" mass="22304">MPDNLEELLAQNRLPPEAARTCLRDLFSALEYLHSHGIIHRDVKPSNILLKGSAGPAYLADFGIAWSADDPASEPATAKITDVGTTSYRAPELLFGNTSYNKSLDLWAAGCVVAEAANASQGALFNAGELGSELALIQSIFKSLGTPNLESWPEAARFPDWGKMEFYEYPAKSWKELLPNASAPARDLASKLVRYESGERMTAEK</sequence>
<evidence type="ECO:0000313" key="2">
    <source>
        <dbReference type="Proteomes" id="UP001186974"/>
    </source>
</evidence>
<evidence type="ECO:0000313" key="1">
    <source>
        <dbReference type="EMBL" id="KAK3065641.1"/>
    </source>
</evidence>
<gene>
    <name evidence="1" type="ORF">LTS18_002587</name>
</gene>
<accession>A0ACC3DDV3</accession>
<organism evidence="1 2">
    <name type="scientific">Coniosporium uncinatum</name>
    <dbReference type="NCBI Taxonomy" id="93489"/>
    <lineage>
        <taxon>Eukaryota</taxon>
        <taxon>Fungi</taxon>
        <taxon>Dikarya</taxon>
        <taxon>Ascomycota</taxon>
        <taxon>Pezizomycotina</taxon>
        <taxon>Dothideomycetes</taxon>
        <taxon>Dothideomycetes incertae sedis</taxon>
        <taxon>Coniosporium</taxon>
    </lineage>
</organism>
<reference evidence="1" key="1">
    <citation type="submission" date="2024-09" db="EMBL/GenBank/DDBJ databases">
        <title>Black Yeasts Isolated from many extreme environments.</title>
        <authorList>
            <person name="Coleine C."/>
            <person name="Stajich J.E."/>
            <person name="Selbmann L."/>
        </authorList>
    </citation>
    <scope>NUCLEOTIDE SEQUENCE</scope>
    <source>
        <strain evidence="1">CCFEE 5737</strain>
    </source>
</reference>